<keyword evidence="1" id="KW-0472">Membrane</keyword>
<comment type="caution">
    <text evidence="2">The sequence shown here is derived from an EMBL/GenBank/DDBJ whole genome shotgun (WGS) entry which is preliminary data.</text>
</comment>
<feature type="transmembrane region" description="Helical" evidence="1">
    <location>
        <begin position="33"/>
        <end position="62"/>
    </location>
</feature>
<evidence type="ECO:0000313" key="2">
    <source>
        <dbReference type="EMBL" id="MBT0663357.1"/>
    </source>
</evidence>
<dbReference type="Proteomes" id="UP000811899">
    <property type="component" value="Unassembled WGS sequence"/>
</dbReference>
<evidence type="ECO:0000313" key="3">
    <source>
        <dbReference type="Proteomes" id="UP000811899"/>
    </source>
</evidence>
<accession>A0AAW4L1F0</accession>
<dbReference type="RefSeq" id="WP_214170100.1">
    <property type="nucleotide sequence ID" value="NZ_JAHCVJ010000001.1"/>
</dbReference>
<proteinExistence type="predicted"/>
<sequence>MKTTRLATTTVLLWLAMFGDAFAVSTNRVYSSGIFVLGFIAFCALVVVVQLIPAIMTLWGMLKGAADNAKNSAKAEAND</sequence>
<reference evidence="2 3" key="1">
    <citation type="submission" date="2021-05" db="EMBL/GenBank/DDBJ databases">
        <title>The draft genome of Geobacter pelophilus DSM 12255.</title>
        <authorList>
            <person name="Xu Z."/>
            <person name="Masuda Y."/>
            <person name="Itoh H."/>
            <person name="Senoo K."/>
        </authorList>
    </citation>
    <scope>NUCLEOTIDE SEQUENCE [LARGE SCALE GENOMIC DNA]</scope>
    <source>
        <strain evidence="2 3">DSM 12255</strain>
    </source>
</reference>
<gene>
    <name evidence="2" type="ORF">KI809_03495</name>
</gene>
<keyword evidence="1" id="KW-1133">Transmembrane helix</keyword>
<name>A0AAW4L1F0_9BACT</name>
<evidence type="ECO:0000256" key="1">
    <source>
        <dbReference type="SAM" id="Phobius"/>
    </source>
</evidence>
<protein>
    <submittedName>
        <fullName evidence="2">Uncharacterized protein</fullName>
    </submittedName>
</protein>
<dbReference type="AlphaFoldDB" id="A0AAW4L1F0"/>
<keyword evidence="1" id="KW-0812">Transmembrane</keyword>
<keyword evidence="3" id="KW-1185">Reference proteome</keyword>
<dbReference type="EMBL" id="JAHCVJ010000001">
    <property type="protein sequence ID" value="MBT0663357.1"/>
    <property type="molecule type" value="Genomic_DNA"/>
</dbReference>
<organism evidence="2 3">
    <name type="scientific">Geoanaerobacter pelophilus</name>
    <dbReference type="NCBI Taxonomy" id="60036"/>
    <lineage>
        <taxon>Bacteria</taxon>
        <taxon>Pseudomonadati</taxon>
        <taxon>Thermodesulfobacteriota</taxon>
        <taxon>Desulfuromonadia</taxon>
        <taxon>Geobacterales</taxon>
        <taxon>Geobacteraceae</taxon>
        <taxon>Geoanaerobacter</taxon>
    </lineage>
</organism>